<dbReference type="GO" id="GO:0035999">
    <property type="term" value="P:tetrahydrofolate interconversion"/>
    <property type="evidence" value="ECO:0007669"/>
    <property type="project" value="TreeGrafter"/>
</dbReference>
<dbReference type="GO" id="GO:0009396">
    <property type="term" value="P:folic acid-containing compound biosynthetic process"/>
    <property type="evidence" value="ECO:0007669"/>
    <property type="project" value="TreeGrafter"/>
</dbReference>
<keyword evidence="2 4" id="KW-0547">Nucleotide-binding</keyword>
<dbReference type="GO" id="GO:0046872">
    <property type="term" value="F:metal ion binding"/>
    <property type="evidence" value="ECO:0007669"/>
    <property type="project" value="UniProtKB-KW"/>
</dbReference>
<dbReference type="Gene3D" id="3.40.50.10420">
    <property type="entry name" value="NagB/RpiA/CoA transferase-like"/>
    <property type="match status" value="1"/>
</dbReference>
<evidence type="ECO:0000313" key="7">
    <source>
        <dbReference type="Proteomes" id="UP000199642"/>
    </source>
</evidence>
<accession>A0A1I2UTP2</accession>
<evidence type="ECO:0000313" key="6">
    <source>
        <dbReference type="EMBL" id="SFG79619.1"/>
    </source>
</evidence>
<keyword evidence="5" id="KW-0479">Metal-binding</keyword>
<name>A0A1I2UTP2_9BACT</name>
<feature type="binding site" evidence="4">
    <location>
        <begin position="3"/>
        <end position="7"/>
    </location>
    <ligand>
        <name>ATP</name>
        <dbReference type="ChEBI" id="CHEBI:30616"/>
    </ligand>
</feature>
<keyword evidence="7" id="KW-1185">Reference proteome</keyword>
<gene>
    <name evidence="6" type="ORF">SAMN04487988_10888</name>
</gene>
<dbReference type="Proteomes" id="UP000199642">
    <property type="component" value="Unassembled WGS sequence"/>
</dbReference>
<keyword evidence="5" id="KW-0460">Magnesium</keyword>
<feature type="binding site" evidence="4">
    <location>
        <begin position="134"/>
        <end position="142"/>
    </location>
    <ligand>
        <name>ATP</name>
        <dbReference type="ChEBI" id="CHEBI:30616"/>
    </ligand>
</feature>
<dbReference type="PANTHER" id="PTHR23407">
    <property type="entry name" value="ATPASE INHIBITOR/5-FORMYLTETRAHYDROFOLATE CYCLO-LIGASE"/>
    <property type="match status" value="1"/>
</dbReference>
<evidence type="ECO:0000256" key="2">
    <source>
        <dbReference type="ARBA" id="ARBA00022741"/>
    </source>
</evidence>
<dbReference type="PANTHER" id="PTHR23407:SF1">
    <property type="entry name" value="5-FORMYLTETRAHYDROFOLATE CYCLO-LIGASE"/>
    <property type="match status" value="1"/>
</dbReference>
<evidence type="ECO:0000256" key="3">
    <source>
        <dbReference type="ARBA" id="ARBA00022840"/>
    </source>
</evidence>
<dbReference type="EC" id="6.3.3.2" evidence="5"/>
<feature type="binding site" evidence="4">
    <location>
        <position position="57"/>
    </location>
    <ligand>
        <name>substrate</name>
    </ligand>
</feature>
<dbReference type="AlphaFoldDB" id="A0A1I2UTP2"/>
<comment type="catalytic activity">
    <reaction evidence="5">
        <text>(6S)-5-formyl-5,6,7,8-tetrahydrofolate + ATP = (6R)-5,10-methenyltetrahydrofolate + ADP + phosphate</text>
        <dbReference type="Rhea" id="RHEA:10488"/>
        <dbReference type="ChEBI" id="CHEBI:30616"/>
        <dbReference type="ChEBI" id="CHEBI:43474"/>
        <dbReference type="ChEBI" id="CHEBI:57455"/>
        <dbReference type="ChEBI" id="CHEBI:57457"/>
        <dbReference type="ChEBI" id="CHEBI:456216"/>
        <dbReference type="EC" id="6.3.3.2"/>
    </reaction>
</comment>
<dbReference type="Pfam" id="PF01812">
    <property type="entry name" value="5-FTHF_cyc-lig"/>
    <property type="match status" value="1"/>
</dbReference>
<dbReference type="SUPFAM" id="SSF100950">
    <property type="entry name" value="NagB/RpiA/CoA transferase-like"/>
    <property type="match status" value="1"/>
</dbReference>
<keyword evidence="3 4" id="KW-0067">ATP-binding</keyword>
<proteinExistence type="inferred from homology"/>
<dbReference type="GO" id="GO:0005524">
    <property type="term" value="F:ATP binding"/>
    <property type="evidence" value="ECO:0007669"/>
    <property type="project" value="UniProtKB-KW"/>
</dbReference>
<feature type="binding site" evidence="4">
    <location>
        <position position="50"/>
    </location>
    <ligand>
        <name>substrate</name>
    </ligand>
</feature>
<evidence type="ECO:0000256" key="4">
    <source>
        <dbReference type="PIRSR" id="PIRSR006806-1"/>
    </source>
</evidence>
<dbReference type="EMBL" id="FOPC01000008">
    <property type="protein sequence ID" value="SFG79619.1"/>
    <property type="molecule type" value="Genomic_DNA"/>
</dbReference>
<dbReference type="NCBIfam" id="TIGR02727">
    <property type="entry name" value="MTHFS_bact"/>
    <property type="match status" value="1"/>
</dbReference>
<keyword evidence="6" id="KW-0436">Ligase</keyword>
<dbReference type="GO" id="GO:0030272">
    <property type="term" value="F:5-formyltetrahydrofolate cyclo-ligase activity"/>
    <property type="evidence" value="ECO:0007669"/>
    <property type="project" value="UniProtKB-EC"/>
</dbReference>
<sequence>MDKSEIRKKYILKRANLSDQERSALDKSIQKKVFDFLQERPQLQGIHLFLPIARQHEIDTLPILQSLWEKERMVFTSKVKRGSLEMDVLTIPRGVKMIPDHWGIPIPETFDVVGLEAIDLVFVPLLAYDSEGGRIGFGKGYYDVFLAKLRPNVLKVGLSFFPPEERLPKESHDISLDYCICPEKVFTF</sequence>
<dbReference type="PIRSF" id="PIRSF006806">
    <property type="entry name" value="FTHF_cligase"/>
    <property type="match status" value="1"/>
</dbReference>
<reference evidence="7" key="1">
    <citation type="submission" date="2016-10" db="EMBL/GenBank/DDBJ databases">
        <authorList>
            <person name="Varghese N."/>
            <person name="Submissions S."/>
        </authorList>
    </citation>
    <scope>NUCLEOTIDE SEQUENCE [LARGE SCALE GENOMIC DNA]</scope>
    <source>
        <strain evidence="7">DSM 19315</strain>
    </source>
</reference>
<dbReference type="STRING" id="435880.SAMN04487988_10888"/>
<evidence type="ECO:0000256" key="5">
    <source>
        <dbReference type="RuleBase" id="RU361279"/>
    </source>
</evidence>
<organism evidence="6 7">
    <name type="scientific">Algoriphagus hitonicola</name>
    <dbReference type="NCBI Taxonomy" id="435880"/>
    <lineage>
        <taxon>Bacteria</taxon>
        <taxon>Pseudomonadati</taxon>
        <taxon>Bacteroidota</taxon>
        <taxon>Cytophagia</taxon>
        <taxon>Cytophagales</taxon>
        <taxon>Cyclobacteriaceae</taxon>
        <taxon>Algoriphagus</taxon>
    </lineage>
</organism>
<dbReference type="OrthoDB" id="9801938at2"/>
<comment type="cofactor">
    <cofactor evidence="5">
        <name>Mg(2+)</name>
        <dbReference type="ChEBI" id="CHEBI:18420"/>
    </cofactor>
</comment>
<protein>
    <recommendedName>
        <fullName evidence="5">5-formyltetrahydrofolate cyclo-ligase</fullName>
        <ecNumber evidence="5">6.3.3.2</ecNumber>
    </recommendedName>
</protein>
<comment type="similarity">
    <text evidence="1 5">Belongs to the 5-formyltetrahydrofolate cyclo-ligase family.</text>
</comment>
<dbReference type="InterPro" id="IPR024185">
    <property type="entry name" value="FTHF_cligase-like_sf"/>
</dbReference>
<dbReference type="InterPro" id="IPR002698">
    <property type="entry name" value="FTHF_cligase"/>
</dbReference>
<dbReference type="InterPro" id="IPR037171">
    <property type="entry name" value="NagB/RpiA_transferase-like"/>
</dbReference>
<evidence type="ECO:0000256" key="1">
    <source>
        <dbReference type="ARBA" id="ARBA00010638"/>
    </source>
</evidence>
<dbReference type="RefSeq" id="WP_092791971.1">
    <property type="nucleotide sequence ID" value="NZ_FOPC01000008.1"/>
</dbReference>